<name>A0A929RYP4_9BACT</name>
<dbReference type="AlphaFoldDB" id="A0A929RYP4"/>
<organism evidence="2 3">
    <name type="scientific">Alloprevotella tannerae</name>
    <dbReference type="NCBI Taxonomy" id="76122"/>
    <lineage>
        <taxon>Bacteria</taxon>
        <taxon>Pseudomonadati</taxon>
        <taxon>Bacteroidota</taxon>
        <taxon>Bacteroidia</taxon>
        <taxon>Bacteroidales</taxon>
        <taxon>Prevotellaceae</taxon>
        <taxon>Alloprevotella</taxon>
    </lineage>
</organism>
<protein>
    <submittedName>
        <fullName evidence="2">Uncharacterized protein</fullName>
    </submittedName>
</protein>
<comment type="caution">
    <text evidence="2">The sequence shown here is derived from an EMBL/GenBank/DDBJ whole genome shotgun (WGS) entry which is preliminary data.</text>
</comment>
<gene>
    <name evidence="2" type="ORF">HXK21_04405</name>
</gene>
<evidence type="ECO:0000256" key="1">
    <source>
        <dbReference type="SAM" id="MobiDB-lite"/>
    </source>
</evidence>
<proteinExistence type="predicted"/>
<reference evidence="2" key="1">
    <citation type="submission" date="2020-04" db="EMBL/GenBank/DDBJ databases">
        <title>Deep metagenomics examines the oral microbiome during advanced dental caries in children, revealing novel taxa and co-occurrences with host molecules.</title>
        <authorList>
            <person name="Baker J.L."/>
            <person name="Morton J.T."/>
            <person name="Dinis M."/>
            <person name="Alvarez R."/>
            <person name="Tran N.C."/>
            <person name="Knight R."/>
            <person name="Edlund A."/>
        </authorList>
    </citation>
    <scope>NUCLEOTIDE SEQUENCE</scope>
    <source>
        <strain evidence="2">JCVI_34_bin.1</strain>
    </source>
</reference>
<evidence type="ECO:0000313" key="3">
    <source>
        <dbReference type="Proteomes" id="UP000704068"/>
    </source>
</evidence>
<feature type="region of interest" description="Disordered" evidence="1">
    <location>
        <begin position="1"/>
        <end position="31"/>
    </location>
</feature>
<feature type="compositionally biased region" description="Basic and acidic residues" evidence="1">
    <location>
        <begin position="1"/>
        <end position="11"/>
    </location>
</feature>
<sequence length="123" mass="14199">MGKQADLHHPSPLDQPQQSPQNVNKSSGNLKKRHRNTIRFAQFKFPLDIYFYRRCLAAYFLPLRFLRLVGLIHLQNNKAAALQAESITSTCWELISAYANFNSSYGDFCPLTWNCCFNKRSAK</sequence>
<dbReference type="RefSeq" id="WP_303763574.1">
    <property type="nucleotide sequence ID" value="NZ_JABZGR010000009.1"/>
</dbReference>
<accession>A0A929RYP4</accession>
<dbReference type="EMBL" id="JABZGR010000009">
    <property type="protein sequence ID" value="MBF0970267.1"/>
    <property type="molecule type" value="Genomic_DNA"/>
</dbReference>
<evidence type="ECO:0000313" key="2">
    <source>
        <dbReference type="EMBL" id="MBF0970267.1"/>
    </source>
</evidence>
<dbReference type="Proteomes" id="UP000704068">
    <property type="component" value="Unassembled WGS sequence"/>
</dbReference>
<feature type="compositionally biased region" description="Low complexity" evidence="1">
    <location>
        <begin position="12"/>
        <end position="21"/>
    </location>
</feature>